<dbReference type="HAMAP" id="MF_00169">
    <property type="entry name" value="AroQ"/>
    <property type="match status" value="1"/>
</dbReference>
<keyword evidence="8" id="KW-0028">Amino-acid biosynthesis</keyword>
<dbReference type="NCBIfam" id="NF003806">
    <property type="entry name" value="PRK05395.1-3"/>
    <property type="match status" value="1"/>
</dbReference>
<comment type="pathway">
    <text evidence="2 8">Metabolic intermediate biosynthesis; chorismate biosynthesis; chorismate from D-erythrose 4-phosphate and phosphoenolpyruvate: step 3/7.</text>
</comment>
<dbReference type="GO" id="GO:0009423">
    <property type="term" value="P:chorismate biosynthetic process"/>
    <property type="evidence" value="ECO:0007669"/>
    <property type="project" value="UniProtKB-UniRule"/>
</dbReference>
<dbReference type="NCBIfam" id="NF003807">
    <property type="entry name" value="PRK05395.1-4"/>
    <property type="match status" value="1"/>
</dbReference>
<comment type="caution">
    <text evidence="12">The sequence shown here is derived from an EMBL/GenBank/DDBJ whole genome shotgun (WGS) entry which is preliminary data.</text>
</comment>
<evidence type="ECO:0000256" key="4">
    <source>
        <dbReference type="ARBA" id="ARBA00011193"/>
    </source>
</evidence>
<reference evidence="12 13" key="1">
    <citation type="submission" date="2019-03" db="EMBL/GenBank/DDBJ databases">
        <title>Genomics of glacier-inhabiting Cryobacterium strains.</title>
        <authorList>
            <person name="Liu Q."/>
            <person name="Xin Y.-H."/>
        </authorList>
    </citation>
    <scope>NUCLEOTIDE SEQUENCE [LARGE SCALE GENOMIC DNA]</scope>
    <source>
        <strain evidence="12 13">Hh14</strain>
    </source>
</reference>
<feature type="active site" description="Proton donor" evidence="8 9">
    <location>
        <position position="113"/>
    </location>
</feature>
<dbReference type="GO" id="GO:0008652">
    <property type="term" value="P:amino acid biosynthetic process"/>
    <property type="evidence" value="ECO:0007669"/>
    <property type="project" value="UniProtKB-KW"/>
</dbReference>
<dbReference type="NCBIfam" id="NF003805">
    <property type="entry name" value="PRK05395.1-2"/>
    <property type="match status" value="1"/>
</dbReference>
<dbReference type="InterPro" id="IPR001874">
    <property type="entry name" value="DHquinase_II"/>
</dbReference>
<feature type="binding site" evidence="8 10">
    <location>
        <position position="87"/>
    </location>
    <ligand>
        <name>substrate</name>
    </ligand>
</feature>
<feature type="site" description="Transition state stabilizer" evidence="8 11">
    <location>
        <position position="31"/>
    </location>
</feature>
<dbReference type="NCBIfam" id="NF003804">
    <property type="entry name" value="PRK05395.1-1"/>
    <property type="match status" value="1"/>
</dbReference>
<comment type="function">
    <text evidence="8">Catalyzes a trans-dehydration via an enolate intermediate.</text>
</comment>
<evidence type="ECO:0000256" key="5">
    <source>
        <dbReference type="ARBA" id="ARBA00012060"/>
    </source>
</evidence>
<evidence type="ECO:0000256" key="3">
    <source>
        <dbReference type="ARBA" id="ARBA00011037"/>
    </source>
</evidence>
<dbReference type="PROSITE" id="PS01029">
    <property type="entry name" value="DEHYDROQUINASE_II"/>
    <property type="match status" value="1"/>
</dbReference>
<evidence type="ECO:0000313" key="13">
    <source>
        <dbReference type="Proteomes" id="UP000297447"/>
    </source>
</evidence>
<dbReference type="EC" id="4.2.1.10" evidence="5 8"/>
<organism evidence="12 13">
    <name type="scientific">Cryobacterium frigoriphilum</name>
    <dbReference type="NCBI Taxonomy" id="1259150"/>
    <lineage>
        <taxon>Bacteria</taxon>
        <taxon>Bacillati</taxon>
        <taxon>Actinomycetota</taxon>
        <taxon>Actinomycetes</taxon>
        <taxon>Micrococcales</taxon>
        <taxon>Microbacteriaceae</taxon>
        <taxon>Cryobacterium</taxon>
    </lineage>
</organism>
<evidence type="ECO:0000256" key="11">
    <source>
        <dbReference type="PIRSR" id="PIRSR001399-3"/>
    </source>
</evidence>
<sequence length="164" mass="17229">MISDRSDLPHSAGLPLVLVVNGPNLNLLGTREPGTYGTETLADVEQRITVAATRLAVRTEFVQSNHEGVLIDAIHAARGRASGIIINAGAFTHTSVALRDAIAAVALPMVEVHLTNVHAREAFRHHSYLSDLAEAVIVGAGPLGYVFALELLAGRTAAHEATSA</sequence>
<dbReference type="Proteomes" id="UP000297447">
    <property type="component" value="Unassembled WGS sequence"/>
</dbReference>
<proteinExistence type="inferred from homology"/>
<dbReference type="Gene3D" id="3.40.50.9100">
    <property type="entry name" value="Dehydroquinase, class II"/>
    <property type="match status" value="1"/>
</dbReference>
<dbReference type="GO" id="GO:0003855">
    <property type="term" value="F:3-dehydroquinate dehydratase activity"/>
    <property type="evidence" value="ECO:0007669"/>
    <property type="project" value="UniProtKB-UniRule"/>
</dbReference>
<dbReference type="InterPro" id="IPR036441">
    <property type="entry name" value="DHquinase_II_sf"/>
</dbReference>
<keyword evidence="13" id="KW-1185">Reference proteome</keyword>
<dbReference type="EMBL" id="SOHE01000016">
    <property type="protein sequence ID" value="TFD54605.1"/>
    <property type="molecule type" value="Genomic_DNA"/>
</dbReference>
<dbReference type="CDD" id="cd00466">
    <property type="entry name" value="DHQase_II"/>
    <property type="match status" value="1"/>
</dbReference>
<dbReference type="OrthoDB" id="9790793at2"/>
<accession>A0A4R9AA65</accession>
<keyword evidence="7 8" id="KW-0456">Lyase</keyword>
<evidence type="ECO:0000313" key="12">
    <source>
        <dbReference type="EMBL" id="TFD54605.1"/>
    </source>
</evidence>
<dbReference type="PANTHER" id="PTHR21272:SF3">
    <property type="entry name" value="CATABOLIC 3-DEHYDROQUINASE"/>
    <property type="match status" value="1"/>
</dbReference>
<evidence type="ECO:0000256" key="2">
    <source>
        <dbReference type="ARBA" id="ARBA00004902"/>
    </source>
</evidence>
<dbReference type="GO" id="GO:0019631">
    <property type="term" value="P:quinate catabolic process"/>
    <property type="evidence" value="ECO:0007669"/>
    <property type="project" value="TreeGrafter"/>
</dbReference>
<dbReference type="AlphaFoldDB" id="A0A4R9AA65"/>
<feature type="binding site" evidence="8 10">
    <location>
        <begin position="114"/>
        <end position="115"/>
    </location>
    <ligand>
        <name>substrate</name>
    </ligand>
</feature>
<gene>
    <name evidence="8 12" type="primary">aroQ</name>
    <name evidence="12" type="ORF">E3T55_03190</name>
</gene>
<comment type="catalytic activity">
    <reaction evidence="1 8">
        <text>3-dehydroquinate = 3-dehydroshikimate + H2O</text>
        <dbReference type="Rhea" id="RHEA:21096"/>
        <dbReference type="ChEBI" id="CHEBI:15377"/>
        <dbReference type="ChEBI" id="CHEBI:16630"/>
        <dbReference type="ChEBI" id="CHEBI:32364"/>
        <dbReference type="EC" id="4.2.1.10"/>
    </reaction>
</comment>
<evidence type="ECO:0000256" key="9">
    <source>
        <dbReference type="PIRSR" id="PIRSR001399-1"/>
    </source>
</evidence>
<comment type="similarity">
    <text evidence="3 8">Belongs to the type-II 3-dehydroquinase family.</text>
</comment>
<feature type="binding site" evidence="8 10">
    <location>
        <position position="100"/>
    </location>
    <ligand>
        <name>substrate</name>
    </ligand>
</feature>
<name>A0A4R9AA65_9MICO</name>
<dbReference type="PANTHER" id="PTHR21272">
    <property type="entry name" value="CATABOLIC 3-DEHYDROQUINASE"/>
    <property type="match status" value="1"/>
</dbReference>
<feature type="binding site" evidence="8 10">
    <location>
        <position position="93"/>
    </location>
    <ligand>
        <name>substrate</name>
    </ligand>
</feature>
<dbReference type="InterPro" id="IPR018509">
    <property type="entry name" value="DHquinase_II_CS"/>
</dbReference>
<feature type="active site" description="Proton acceptor" evidence="8 9">
    <location>
        <position position="36"/>
    </location>
</feature>
<evidence type="ECO:0000256" key="10">
    <source>
        <dbReference type="PIRSR" id="PIRSR001399-2"/>
    </source>
</evidence>
<dbReference type="GO" id="GO:0009073">
    <property type="term" value="P:aromatic amino acid family biosynthetic process"/>
    <property type="evidence" value="ECO:0007669"/>
    <property type="project" value="UniProtKB-KW"/>
</dbReference>
<dbReference type="Pfam" id="PF01220">
    <property type="entry name" value="DHquinase_II"/>
    <property type="match status" value="1"/>
</dbReference>
<evidence type="ECO:0000256" key="7">
    <source>
        <dbReference type="ARBA" id="ARBA00023239"/>
    </source>
</evidence>
<evidence type="ECO:0000256" key="6">
    <source>
        <dbReference type="ARBA" id="ARBA00023141"/>
    </source>
</evidence>
<keyword evidence="6 8" id="KW-0057">Aromatic amino acid biosynthesis</keyword>
<evidence type="ECO:0000256" key="8">
    <source>
        <dbReference type="HAMAP-Rule" id="MF_00169"/>
    </source>
</evidence>
<evidence type="ECO:0000256" key="1">
    <source>
        <dbReference type="ARBA" id="ARBA00001864"/>
    </source>
</evidence>
<feature type="binding site" evidence="8 10">
    <location>
        <position position="124"/>
    </location>
    <ligand>
        <name>substrate</name>
    </ligand>
</feature>
<dbReference type="NCBIfam" id="TIGR01088">
    <property type="entry name" value="aroQ"/>
    <property type="match status" value="1"/>
</dbReference>
<dbReference type="PIRSF" id="PIRSF001399">
    <property type="entry name" value="DHquinase_II"/>
    <property type="match status" value="1"/>
</dbReference>
<dbReference type="SUPFAM" id="SSF52304">
    <property type="entry name" value="Type II 3-dehydroquinate dehydratase"/>
    <property type="match status" value="1"/>
</dbReference>
<protein>
    <recommendedName>
        <fullName evidence="5 8">3-dehydroquinate dehydratase</fullName>
        <shortName evidence="8">3-dehydroquinase</shortName>
        <ecNumber evidence="5 8">4.2.1.10</ecNumber>
    </recommendedName>
    <alternativeName>
        <fullName evidence="8">Type II DHQase</fullName>
    </alternativeName>
</protein>
<dbReference type="UniPathway" id="UPA00053">
    <property type="reaction ID" value="UER00086"/>
</dbReference>
<comment type="subunit">
    <text evidence="4 8">Homododecamer.</text>
</comment>